<evidence type="ECO:0000313" key="3">
    <source>
        <dbReference type="Proteomes" id="UP000001882"/>
    </source>
</evidence>
<dbReference type="GeneID" id="8682818"/>
<reference evidence="3" key="3">
    <citation type="journal article" date="2011" name="PLoS ONE">
        <title>Genome sequence of a mesophilic hydrogenotrophic methanogen Methanocella paludicola, the first cultivated representative of the order Methanocellales.</title>
        <authorList>
            <person name="Sakai S."/>
            <person name="Takaki Y."/>
            <person name="Shimamura S."/>
            <person name="Sekine M."/>
            <person name="Tajima T."/>
            <person name="Kosugi H."/>
            <person name="Ichikawa N."/>
            <person name="Tasumi E."/>
            <person name="Hiraki A.T."/>
            <person name="Shimizu A."/>
            <person name="Kato Y."/>
            <person name="Nishiko R."/>
            <person name="Mori K."/>
            <person name="Fujita N."/>
            <person name="Imachi H."/>
            <person name="Takai K."/>
        </authorList>
    </citation>
    <scope>NUCLEOTIDE SEQUENCE [LARGE SCALE GENOMIC DNA]</scope>
    <source>
        <strain evidence="3">DSM 17711 / JCM 13418 / NBRC 101707 / SANAE</strain>
    </source>
</reference>
<organism evidence="2 3">
    <name type="scientific">Methanocella paludicola (strain DSM 17711 / JCM 13418 / NBRC 101707 / SANAE)</name>
    <dbReference type="NCBI Taxonomy" id="304371"/>
    <lineage>
        <taxon>Archaea</taxon>
        <taxon>Methanobacteriati</taxon>
        <taxon>Methanobacteriota</taxon>
        <taxon>Stenosarchaea group</taxon>
        <taxon>Methanomicrobia</taxon>
        <taxon>Methanocellales</taxon>
        <taxon>Methanocellaceae</taxon>
        <taxon>Methanocella</taxon>
    </lineage>
</organism>
<keyword evidence="3" id="KW-1185">Reference proteome</keyword>
<gene>
    <name evidence="2" type="ordered locus">MCP_1349</name>
</gene>
<dbReference type="eggNOG" id="arCOG11651">
    <property type="taxonomic scope" value="Archaea"/>
</dbReference>
<reference evidence="2 3" key="1">
    <citation type="journal article" date="2007" name="Appl. Environ. Microbiol.">
        <title>Isolation of key methanogens for global methane emission from rice paddy fields: a novel isolate affiliated with the clone cluster rice cluster I.</title>
        <authorList>
            <person name="Sakai S."/>
            <person name="Imachi H."/>
            <person name="Sekiguchi Y."/>
            <person name="Ohashi A."/>
            <person name="Harada H."/>
            <person name="Kamagata Y."/>
        </authorList>
    </citation>
    <scope>NUCLEOTIDE SEQUENCE [LARGE SCALE GENOMIC DNA]</scope>
    <source>
        <strain evidence="3">DSM 17711 / JCM 13418 / NBRC 101707 / SANAE</strain>
    </source>
</reference>
<sequence length="245" mass="28147">MKVFDTVDLKIEKIEDSVGILFPIEYEALEGLDAEFSAGVEGDELVLKIRPQLNDAVRETVNELWRGLRILFSMIGDIGDTPWDELEIVWKAPHVYEEKVPISASEAIVHRHIRAAFGKEQYLTSDKEDMRKSIHDTITKLGELASLRLGFGDELFARAFGQAVGNSFSCNTTSLYGMYDIVFEIFNEEFVKVDDDRFWKLTSEAAQKAVKAAYDRIRYLSEHREEYENEKARVEKKWGVWINPA</sequence>
<name>D1YY99_METPS</name>
<reference evidence="2 3" key="2">
    <citation type="journal article" date="2008" name="Int. J. Syst. Evol. Microbiol.">
        <title>Methanocella paludicola gen. nov., sp. nov., a methane-producing archaeon, the first isolate of the lineage 'Rice Cluster I', and proposal of the new archaeal order Methanocellales ord. nov.</title>
        <authorList>
            <person name="Sakai S."/>
            <person name="Imachi H."/>
            <person name="Hanada S."/>
            <person name="Ohashi A."/>
            <person name="Harada H."/>
            <person name="Kamagata Y."/>
        </authorList>
    </citation>
    <scope>NUCLEOTIDE SEQUENCE [LARGE SCALE GENOMIC DNA]</scope>
    <source>
        <strain evidence="3">DSM 17711 / JCM 13418 / NBRC 101707 / SANAE</strain>
    </source>
</reference>
<evidence type="ECO:0000313" key="2">
    <source>
        <dbReference type="EMBL" id="BAI61421.1"/>
    </source>
</evidence>
<dbReference type="EMBL" id="AP011532">
    <property type="protein sequence ID" value="BAI61421.1"/>
    <property type="molecule type" value="Genomic_DNA"/>
</dbReference>
<dbReference type="InParanoid" id="D1YY99"/>
<accession>D1YY99</accession>
<protein>
    <submittedName>
        <fullName evidence="2">Uncharacterized protein</fullName>
    </submittedName>
</protein>
<dbReference type="OrthoDB" id="147183at2157"/>
<dbReference type="RefSeq" id="WP_012900100.1">
    <property type="nucleotide sequence ID" value="NC_013665.1"/>
</dbReference>
<dbReference type="Proteomes" id="UP000001882">
    <property type="component" value="Chromosome"/>
</dbReference>
<feature type="coiled-coil region" evidence="1">
    <location>
        <begin position="210"/>
        <end position="237"/>
    </location>
</feature>
<dbReference type="AlphaFoldDB" id="D1YY99"/>
<proteinExistence type="predicted"/>
<evidence type="ECO:0000256" key="1">
    <source>
        <dbReference type="SAM" id="Coils"/>
    </source>
</evidence>
<keyword evidence="1" id="KW-0175">Coiled coil</keyword>
<dbReference type="KEGG" id="mpd:MCP_1349"/>